<protein>
    <submittedName>
        <fullName evidence="1">Uncharacterized protein</fullName>
    </submittedName>
</protein>
<dbReference type="EMBL" id="JAIWYP010000010">
    <property type="protein sequence ID" value="KAH3747216.1"/>
    <property type="molecule type" value="Genomic_DNA"/>
</dbReference>
<gene>
    <name evidence="1" type="ORF">DPMN_181638</name>
</gene>
<proteinExistence type="predicted"/>
<sequence length="98" mass="10447">MNAIADFQHVMLIQQPVRTLKGTLHVGVGLDSMPIMGQLALTSLSATTTTVDVVTPAMNSNPITNAAVQKGLFCSCKVETRGSPLDRQRLGTCLEMCT</sequence>
<dbReference type="AlphaFoldDB" id="A0A9D4DE35"/>
<evidence type="ECO:0000313" key="2">
    <source>
        <dbReference type="Proteomes" id="UP000828390"/>
    </source>
</evidence>
<evidence type="ECO:0000313" key="1">
    <source>
        <dbReference type="EMBL" id="KAH3747216.1"/>
    </source>
</evidence>
<organism evidence="1 2">
    <name type="scientific">Dreissena polymorpha</name>
    <name type="common">Zebra mussel</name>
    <name type="synonym">Mytilus polymorpha</name>
    <dbReference type="NCBI Taxonomy" id="45954"/>
    <lineage>
        <taxon>Eukaryota</taxon>
        <taxon>Metazoa</taxon>
        <taxon>Spiralia</taxon>
        <taxon>Lophotrochozoa</taxon>
        <taxon>Mollusca</taxon>
        <taxon>Bivalvia</taxon>
        <taxon>Autobranchia</taxon>
        <taxon>Heteroconchia</taxon>
        <taxon>Euheterodonta</taxon>
        <taxon>Imparidentia</taxon>
        <taxon>Neoheterodontei</taxon>
        <taxon>Myida</taxon>
        <taxon>Dreissenoidea</taxon>
        <taxon>Dreissenidae</taxon>
        <taxon>Dreissena</taxon>
    </lineage>
</organism>
<comment type="caution">
    <text evidence="1">The sequence shown here is derived from an EMBL/GenBank/DDBJ whole genome shotgun (WGS) entry which is preliminary data.</text>
</comment>
<keyword evidence="2" id="KW-1185">Reference proteome</keyword>
<dbReference type="Proteomes" id="UP000828390">
    <property type="component" value="Unassembled WGS sequence"/>
</dbReference>
<reference evidence="1" key="1">
    <citation type="journal article" date="2019" name="bioRxiv">
        <title>The Genome of the Zebra Mussel, Dreissena polymorpha: A Resource for Invasive Species Research.</title>
        <authorList>
            <person name="McCartney M.A."/>
            <person name="Auch B."/>
            <person name="Kono T."/>
            <person name="Mallez S."/>
            <person name="Zhang Y."/>
            <person name="Obille A."/>
            <person name="Becker A."/>
            <person name="Abrahante J.E."/>
            <person name="Garbe J."/>
            <person name="Badalamenti J.P."/>
            <person name="Herman A."/>
            <person name="Mangelson H."/>
            <person name="Liachko I."/>
            <person name="Sullivan S."/>
            <person name="Sone E.D."/>
            <person name="Koren S."/>
            <person name="Silverstein K.A.T."/>
            <person name="Beckman K.B."/>
            <person name="Gohl D.M."/>
        </authorList>
    </citation>
    <scope>NUCLEOTIDE SEQUENCE</scope>
    <source>
        <strain evidence="1">Duluth1</strain>
        <tissue evidence="1">Whole animal</tissue>
    </source>
</reference>
<name>A0A9D4DE35_DREPO</name>
<reference evidence="1" key="2">
    <citation type="submission" date="2020-11" db="EMBL/GenBank/DDBJ databases">
        <authorList>
            <person name="McCartney M.A."/>
            <person name="Auch B."/>
            <person name="Kono T."/>
            <person name="Mallez S."/>
            <person name="Becker A."/>
            <person name="Gohl D.M."/>
            <person name="Silverstein K.A.T."/>
            <person name="Koren S."/>
            <person name="Bechman K.B."/>
            <person name="Herman A."/>
            <person name="Abrahante J.E."/>
            <person name="Garbe J."/>
        </authorList>
    </citation>
    <scope>NUCLEOTIDE SEQUENCE</scope>
    <source>
        <strain evidence="1">Duluth1</strain>
        <tissue evidence="1">Whole animal</tissue>
    </source>
</reference>
<accession>A0A9D4DE35</accession>